<comment type="function">
    <text evidence="5">One of two assembly initiator proteins, it binds directly to the 5'-end of the 23S rRNA, where it nucleates assembly of the 50S subunit.</text>
</comment>
<comment type="subunit">
    <text evidence="5">Part of the 50S ribosomal subunit.</text>
</comment>
<dbReference type="NCBIfam" id="TIGR01079">
    <property type="entry name" value="rplX_bact"/>
    <property type="match status" value="1"/>
</dbReference>
<comment type="caution">
    <text evidence="8">The sequence shown here is derived from an EMBL/GenBank/DDBJ whole genome shotgun (WGS) entry which is preliminary data.</text>
</comment>
<evidence type="ECO:0000313" key="8">
    <source>
        <dbReference type="EMBL" id="PIR40189.1"/>
    </source>
</evidence>
<dbReference type="CDD" id="cd06089">
    <property type="entry name" value="KOW_RPL26"/>
    <property type="match status" value="1"/>
</dbReference>
<evidence type="ECO:0000256" key="5">
    <source>
        <dbReference type="HAMAP-Rule" id="MF_01326"/>
    </source>
</evidence>
<dbReference type="GO" id="GO:0006412">
    <property type="term" value="P:translation"/>
    <property type="evidence" value="ECO:0007669"/>
    <property type="project" value="UniProtKB-UniRule"/>
</dbReference>
<evidence type="ECO:0000256" key="2">
    <source>
        <dbReference type="ARBA" id="ARBA00022980"/>
    </source>
</evidence>
<evidence type="ECO:0000313" key="9">
    <source>
        <dbReference type="Proteomes" id="UP000230828"/>
    </source>
</evidence>
<evidence type="ECO:0000256" key="3">
    <source>
        <dbReference type="ARBA" id="ARBA00023274"/>
    </source>
</evidence>
<dbReference type="InterPro" id="IPR008991">
    <property type="entry name" value="Translation_prot_SH3-like_sf"/>
</dbReference>
<dbReference type="InterPro" id="IPR005825">
    <property type="entry name" value="Ribosomal_uL24_CS"/>
</dbReference>
<dbReference type="GO" id="GO:0005840">
    <property type="term" value="C:ribosome"/>
    <property type="evidence" value="ECO:0007669"/>
    <property type="project" value="UniProtKB-KW"/>
</dbReference>
<dbReference type="SMART" id="SM00739">
    <property type="entry name" value="KOW"/>
    <property type="match status" value="1"/>
</dbReference>
<dbReference type="EMBL" id="PCXM01000020">
    <property type="protein sequence ID" value="PIR40189.1"/>
    <property type="molecule type" value="Genomic_DNA"/>
</dbReference>
<accession>A0A2H0R102</accession>
<dbReference type="GO" id="GO:1990904">
    <property type="term" value="C:ribonucleoprotein complex"/>
    <property type="evidence" value="ECO:0007669"/>
    <property type="project" value="UniProtKB-KW"/>
</dbReference>
<dbReference type="Gene3D" id="2.30.30.30">
    <property type="match status" value="1"/>
</dbReference>
<name>A0A2H0R102_9BACT</name>
<dbReference type="GO" id="GO:0003735">
    <property type="term" value="F:structural constituent of ribosome"/>
    <property type="evidence" value="ECO:0007669"/>
    <property type="project" value="InterPro"/>
</dbReference>
<evidence type="ECO:0000256" key="1">
    <source>
        <dbReference type="ARBA" id="ARBA00010618"/>
    </source>
</evidence>
<proteinExistence type="inferred from homology"/>
<gene>
    <name evidence="5 8" type="primary">rplX</name>
    <name evidence="8" type="ORF">COV33_01130</name>
</gene>
<protein>
    <recommendedName>
        <fullName evidence="4 5">Large ribosomal subunit protein uL24</fullName>
    </recommendedName>
</protein>
<evidence type="ECO:0000256" key="6">
    <source>
        <dbReference type="RuleBase" id="RU003477"/>
    </source>
</evidence>
<dbReference type="AlphaFoldDB" id="A0A2H0R102"/>
<dbReference type="HAMAP" id="MF_01326_B">
    <property type="entry name" value="Ribosomal_uL24_B"/>
    <property type="match status" value="1"/>
</dbReference>
<keyword evidence="3 5" id="KW-0687">Ribonucleoprotein</keyword>
<dbReference type="GO" id="GO:0019843">
    <property type="term" value="F:rRNA binding"/>
    <property type="evidence" value="ECO:0007669"/>
    <property type="project" value="UniProtKB-UniRule"/>
</dbReference>
<keyword evidence="5" id="KW-0694">RNA-binding</keyword>
<organism evidence="8 9">
    <name type="scientific">Candidatus Zambryskibacteria bacterium CG10_big_fil_rev_8_21_14_0_10_34_34</name>
    <dbReference type="NCBI Taxonomy" id="1975114"/>
    <lineage>
        <taxon>Bacteria</taxon>
        <taxon>Candidatus Zambryskiibacteriota</taxon>
    </lineage>
</organism>
<dbReference type="Proteomes" id="UP000230828">
    <property type="component" value="Unassembled WGS sequence"/>
</dbReference>
<dbReference type="InterPro" id="IPR014722">
    <property type="entry name" value="Rib_uL2_dom2"/>
</dbReference>
<sequence>MKIKKGDKVKIITGKDKGKTGTVLRSFPKDFAVLVENVNKKKLHQKPKKQGEKGKIIEQAAPINVSNVKKI</sequence>
<evidence type="ECO:0000256" key="4">
    <source>
        <dbReference type="ARBA" id="ARBA00035206"/>
    </source>
</evidence>
<feature type="domain" description="KOW" evidence="7">
    <location>
        <begin position="2"/>
        <end position="29"/>
    </location>
</feature>
<dbReference type="SUPFAM" id="SSF50104">
    <property type="entry name" value="Translation proteins SH3-like domain"/>
    <property type="match status" value="1"/>
</dbReference>
<dbReference type="InterPro" id="IPR041988">
    <property type="entry name" value="Ribosomal_uL24_KOW"/>
</dbReference>
<reference evidence="8 9" key="1">
    <citation type="submission" date="2017-09" db="EMBL/GenBank/DDBJ databases">
        <title>Depth-based differentiation of microbial function through sediment-hosted aquifers and enrichment of novel symbionts in the deep terrestrial subsurface.</title>
        <authorList>
            <person name="Probst A.J."/>
            <person name="Ladd B."/>
            <person name="Jarett J.K."/>
            <person name="Geller-Mcgrath D.E."/>
            <person name="Sieber C.M."/>
            <person name="Emerson J.B."/>
            <person name="Anantharaman K."/>
            <person name="Thomas B.C."/>
            <person name="Malmstrom R."/>
            <person name="Stieglmeier M."/>
            <person name="Klingl A."/>
            <person name="Woyke T."/>
            <person name="Ryan C.M."/>
            <person name="Banfield J.F."/>
        </authorList>
    </citation>
    <scope>NUCLEOTIDE SEQUENCE [LARGE SCALE GENOMIC DNA]</scope>
    <source>
        <strain evidence="8">CG10_big_fil_rev_8_21_14_0_10_34_34</strain>
    </source>
</reference>
<evidence type="ECO:0000259" key="7">
    <source>
        <dbReference type="SMART" id="SM00739"/>
    </source>
</evidence>
<dbReference type="InterPro" id="IPR057264">
    <property type="entry name" value="Ribosomal_uL24_C"/>
</dbReference>
<dbReference type="InterPro" id="IPR005824">
    <property type="entry name" value="KOW"/>
</dbReference>
<dbReference type="PANTHER" id="PTHR12903">
    <property type="entry name" value="MITOCHONDRIAL RIBOSOMAL PROTEIN L24"/>
    <property type="match status" value="1"/>
</dbReference>
<keyword evidence="5" id="KW-0699">rRNA-binding</keyword>
<dbReference type="InterPro" id="IPR003256">
    <property type="entry name" value="Ribosomal_uL24"/>
</dbReference>
<keyword evidence="2 5" id="KW-0689">Ribosomal protein</keyword>
<dbReference type="Pfam" id="PF00467">
    <property type="entry name" value="KOW"/>
    <property type="match status" value="1"/>
</dbReference>
<comment type="function">
    <text evidence="5">One of the proteins that surrounds the polypeptide exit tunnel on the outside of the subunit.</text>
</comment>
<dbReference type="PROSITE" id="PS01108">
    <property type="entry name" value="RIBOSOMAL_L24"/>
    <property type="match status" value="1"/>
</dbReference>
<comment type="similarity">
    <text evidence="1 5 6">Belongs to the universal ribosomal protein uL24 family.</text>
</comment>
<dbReference type="Pfam" id="PF17136">
    <property type="entry name" value="ribosomal_L24"/>
    <property type="match status" value="1"/>
</dbReference>